<feature type="domain" description="RCK C-terminal" evidence="9">
    <location>
        <begin position="189"/>
        <end position="273"/>
    </location>
</feature>
<dbReference type="NCBIfam" id="NF003007">
    <property type="entry name" value="PRK03818.1"/>
    <property type="match status" value="1"/>
</dbReference>
<evidence type="ECO:0000256" key="2">
    <source>
        <dbReference type="ARBA" id="ARBA00009854"/>
    </source>
</evidence>
<evidence type="ECO:0000256" key="4">
    <source>
        <dbReference type="ARBA" id="ARBA00022475"/>
    </source>
</evidence>
<comment type="subcellular location">
    <subcellularLocation>
        <location evidence="1">Cell membrane</location>
        <topology evidence="1">Multi-pass membrane protein</topology>
    </subcellularLocation>
</comment>
<dbReference type="EMBL" id="VVXK01000016">
    <property type="protein sequence ID" value="KAA2367941.1"/>
    <property type="molecule type" value="Genomic_DNA"/>
</dbReference>
<dbReference type="GO" id="GO:0008324">
    <property type="term" value="F:monoatomic cation transmembrane transporter activity"/>
    <property type="evidence" value="ECO:0007669"/>
    <property type="project" value="InterPro"/>
</dbReference>
<dbReference type="NCBIfam" id="TIGR01625">
    <property type="entry name" value="YidE_YbjL_dupl"/>
    <property type="match status" value="2"/>
</dbReference>
<dbReference type="InterPro" id="IPR006512">
    <property type="entry name" value="YidE_YbjL"/>
</dbReference>
<feature type="transmembrane region" description="Helical" evidence="8">
    <location>
        <begin position="468"/>
        <end position="490"/>
    </location>
</feature>
<dbReference type="SUPFAM" id="SSF116726">
    <property type="entry name" value="TrkA C-terminal domain-like"/>
    <property type="match status" value="2"/>
</dbReference>
<feature type="transmembrane region" description="Helical" evidence="8">
    <location>
        <begin position="375"/>
        <end position="398"/>
    </location>
</feature>
<feature type="transmembrane region" description="Helical" evidence="8">
    <location>
        <begin position="404"/>
        <end position="424"/>
    </location>
</feature>
<feature type="transmembrane region" description="Helical" evidence="8">
    <location>
        <begin position="12"/>
        <end position="31"/>
    </location>
</feature>
<dbReference type="PROSITE" id="PS51202">
    <property type="entry name" value="RCK_C"/>
    <property type="match status" value="2"/>
</dbReference>
<dbReference type="InterPro" id="IPR036721">
    <property type="entry name" value="RCK_C_sf"/>
</dbReference>
<dbReference type="Pfam" id="PF06826">
    <property type="entry name" value="Asp-Al_Ex"/>
    <property type="match status" value="2"/>
</dbReference>
<dbReference type="Gene3D" id="3.30.70.1450">
    <property type="entry name" value="Regulator of K+ conductance, C-terminal domain"/>
    <property type="match status" value="2"/>
</dbReference>
<protein>
    <submittedName>
        <fullName evidence="10">Putative transporter</fullName>
    </submittedName>
</protein>
<organism evidence="10 11">
    <name type="scientific">Alistipes shahii</name>
    <dbReference type="NCBI Taxonomy" id="328814"/>
    <lineage>
        <taxon>Bacteria</taxon>
        <taxon>Pseudomonadati</taxon>
        <taxon>Bacteroidota</taxon>
        <taxon>Bacteroidia</taxon>
        <taxon>Bacteroidales</taxon>
        <taxon>Rikenellaceae</taxon>
        <taxon>Alistipes</taxon>
    </lineage>
</organism>
<feature type="transmembrane region" description="Helical" evidence="8">
    <location>
        <begin position="497"/>
        <end position="517"/>
    </location>
</feature>
<evidence type="ECO:0000256" key="5">
    <source>
        <dbReference type="ARBA" id="ARBA00022692"/>
    </source>
</evidence>
<evidence type="ECO:0000256" key="6">
    <source>
        <dbReference type="ARBA" id="ARBA00022989"/>
    </source>
</evidence>
<dbReference type="PANTHER" id="PTHR30445">
    <property type="entry name" value="K(+)_H(+) ANTIPORTER SUBUNIT KHTT"/>
    <property type="match status" value="1"/>
</dbReference>
<dbReference type="Pfam" id="PF02080">
    <property type="entry name" value="TrkA_C"/>
    <property type="match status" value="2"/>
</dbReference>
<feature type="transmembrane region" description="Helical" evidence="8">
    <location>
        <begin position="158"/>
        <end position="180"/>
    </location>
</feature>
<feature type="domain" description="RCK C-terminal" evidence="9">
    <location>
        <begin position="281"/>
        <end position="365"/>
    </location>
</feature>
<gene>
    <name evidence="10" type="ORF">F2Y13_11050</name>
</gene>
<feature type="transmembrane region" description="Helical" evidence="8">
    <location>
        <begin position="529"/>
        <end position="551"/>
    </location>
</feature>
<evidence type="ECO:0000256" key="8">
    <source>
        <dbReference type="SAM" id="Phobius"/>
    </source>
</evidence>
<evidence type="ECO:0000259" key="9">
    <source>
        <dbReference type="PROSITE" id="PS51202"/>
    </source>
</evidence>
<feature type="transmembrane region" description="Helical" evidence="8">
    <location>
        <begin position="100"/>
        <end position="120"/>
    </location>
</feature>
<feature type="transmembrane region" description="Helical" evidence="8">
    <location>
        <begin position="38"/>
        <end position="57"/>
    </location>
</feature>
<keyword evidence="6 8" id="KW-1133">Transmembrane helix</keyword>
<feature type="transmembrane region" description="Helical" evidence="8">
    <location>
        <begin position="436"/>
        <end position="456"/>
    </location>
</feature>
<evidence type="ECO:0000256" key="7">
    <source>
        <dbReference type="ARBA" id="ARBA00023136"/>
    </source>
</evidence>
<reference evidence="10 11" key="1">
    <citation type="journal article" date="2019" name="Nat. Med.">
        <title>A library of human gut bacterial isolates paired with longitudinal multiomics data enables mechanistic microbiome research.</title>
        <authorList>
            <person name="Poyet M."/>
            <person name="Groussin M."/>
            <person name="Gibbons S.M."/>
            <person name="Avila-Pacheco J."/>
            <person name="Jiang X."/>
            <person name="Kearney S.M."/>
            <person name="Perrotta A.R."/>
            <person name="Berdy B."/>
            <person name="Zhao S."/>
            <person name="Lieberman T.D."/>
            <person name="Swanson P.K."/>
            <person name="Smith M."/>
            <person name="Roesemann S."/>
            <person name="Alexander J.E."/>
            <person name="Rich S.A."/>
            <person name="Livny J."/>
            <person name="Vlamakis H."/>
            <person name="Clish C."/>
            <person name="Bullock K."/>
            <person name="Deik A."/>
            <person name="Scott J."/>
            <person name="Pierce K.A."/>
            <person name="Xavier R.J."/>
            <person name="Alm E.J."/>
        </authorList>
    </citation>
    <scope>NUCLEOTIDE SEQUENCE [LARGE SCALE GENOMIC DNA]</scope>
    <source>
        <strain evidence="10 11">BIOML-A2</strain>
    </source>
</reference>
<dbReference type="InterPro" id="IPR050144">
    <property type="entry name" value="AAE_transporter"/>
</dbReference>
<accession>A0A5B3G386</accession>
<feature type="transmembrane region" description="Helical" evidence="8">
    <location>
        <begin position="69"/>
        <end position="88"/>
    </location>
</feature>
<dbReference type="GO" id="GO:0006813">
    <property type="term" value="P:potassium ion transport"/>
    <property type="evidence" value="ECO:0007669"/>
    <property type="project" value="InterPro"/>
</dbReference>
<dbReference type="RefSeq" id="WP_149887596.1">
    <property type="nucleotide sequence ID" value="NZ_VVXK01000016.1"/>
</dbReference>
<dbReference type="AlphaFoldDB" id="A0A5B3G386"/>
<dbReference type="GO" id="GO:0005886">
    <property type="term" value="C:plasma membrane"/>
    <property type="evidence" value="ECO:0007669"/>
    <property type="project" value="UniProtKB-SubCell"/>
</dbReference>
<keyword evidence="4" id="KW-1003">Cell membrane</keyword>
<keyword evidence="5 8" id="KW-0812">Transmembrane</keyword>
<keyword evidence="7 8" id="KW-0472">Membrane</keyword>
<dbReference type="Proteomes" id="UP000323567">
    <property type="component" value="Unassembled WGS sequence"/>
</dbReference>
<sequence length="553" mass="59385">MEWLKELFVEHSALQAVVVVSLISTIGIGLGKIRFFGISLGTAFIFFVGILAGHFGLSLDPAMLTYAESFGLVIFVYALGLQVGPGFFSSMRADGLRLVSPAIAIVLLGTALAMAMSYAFGVSMPDMSGILCGATTNTPALGAAQQTLQQMGIDANGAALSCAVAYPLGVVGVILAVVFLRKLFVRPCDMPGPDAEHRKNVFIASYHLTNPAVFGKSVHEIATQSHHHFVISRLWRDGRVSIPTSDKTLQENDLILVITTPGEADALRLIFGEQETKDWNTENIDWNSVDSQLISQRILVTRPEINGKKLSQLRLRNTYGINISRVYRSGVQLLATPDLRLQLGDRLTVVGEAEAIRNVEKILGNAVKSLNEPNLAAVFIGLILGLTLGSIPVAIPGISIPVKLGLAGGPIIVGILIGTFGPRLHMITYTTQSANLMLRALGLSMYLACLGLDAGTHFFETVMRPEGALWLGIGFALTFVPVVLVGLFALRVLKVDFGSVSGLLCGSMANPMALNYVNDTIEGDNPSVSYATVYPVCMFLRVIIIQVMLMLEL</sequence>
<comment type="similarity">
    <text evidence="2">Belongs to the AAE transporter (TC 2.A.81) family.</text>
</comment>
<comment type="caution">
    <text evidence="10">The sequence shown here is derived from an EMBL/GenBank/DDBJ whole genome shotgun (WGS) entry which is preliminary data.</text>
</comment>
<name>A0A5B3G386_9BACT</name>
<evidence type="ECO:0000313" key="11">
    <source>
        <dbReference type="Proteomes" id="UP000323567"/>
    </source>
</evidence>
<dbReference type="PANTHER" id="PTHR30445:SF3">
    <property type="entry name" value="TRANSPORT PROTEIN YIDE-RELATED"/>
    <property type="match status" value="1"/>
</dbReference>
<proteinExistence type="inferred from homology"/>
<evidence type="ECO:0000313" key="10">
    <source>
        <dbReference type="EMBL" id="KAA2367941.1"/>
    </source>
</evidence>
<evidence type="ECO:0000256" key="1">
    <source>
        <dbReference type="ARBA" id="ARBA00004651"/>
    </source>
</evidence>
<evidence type="ECO:0000256" key="3">
    <source>
        <dbReference type="ARBA" id="ARBA00022448"/>
    </source>
</evidence>
<dbReference type="InterPro" id="IPR006037">
    <property type="entry name" value="RCK_C"/>
</dbReference>
<keyword evidence="3" id="KW-0813">Transport</keyword>